<dbReference type="PANTHER" id="PTHR33542:SF3">
    <property type="entry name" value="SIROHYDROCHLORIN FERROCHELATASE, CHLOROPLASTIC"/>
    <property type="match status" value="1"/>
</dbReference>
<protein>
    <submittedName>
        <fullName evidence="3">Cobalamin biosynthesis protein CbiX</fullName>
    </submittedName>
</protein>
<dbReference type="CDD" id="cd03416">
    <property type="entry name" value="CbiX_SirB_N"/>
    <property type="match status" value="1"/>
</dbReference>
<evidence type="ECO:0000313" key="3">
    <source>
        <dbReference type="EMBL" id="MQR01574.1"/>
    </source>
</evidence>
<dbReference type="Gene3D" id="3.40.50.1400">
    <property type="match status" value="1"/>
</dbReference>
<comment type="caution">
    <text evidence="3">The sequence shown here is derived from an EMBL/GenBank/DDBJ whole genome shotgun (WGS) entry which is preliminary data.</text>
</comment>
<dbReference type="GO" id="GO:0046872">
    <property type="term" value="F:metal ion binding"/>
    <property type="evidence" value="ECO:0007669"/>
    <property type="project" value="UniProtKB-KW"/>
</dbReference>
<dbReference type="Proteomes" id="UP000451565">
    <property type="component" value="Unassembled WGS sequence"/>
</dbReference>
<reference evidence="3 4" key="1">
    <citation type="submission" date="2019-10" db="EMBL/GenBank/DDBJ databases">
        <title>Glaciimonas soli sp. nov., a psychrophilic bacterium isolated from the forest soil of a high elevation mountain in Taiwan.</title>
        <authorList>
            <person name="Wang L.-T."/>
            <person name="Shieh W.Y."/>
        </authorList>
    </citation>
    <scope>NUCLEOTIDE SEQUENCE [LARGE SCALE GENOMIC DNA]</scope>
    <source>
        <strain evidence="3 4">GS1</strain>
    </source>
</reference>
<dbReference type="AlphaFoldDB" id="A0A843YV46"/>
<dbReference type="OrthoDB" id="9797895at2"/>
<accession>A0A843YV46</accession>
<gene>
    <name evidence="3" type="ORF">GEV47_12910</name>
</gene>
<keyword evidence="2" id="KW-0456">Lyase</keyword>
<dbReference type="SUPFAM" id="SSF53800">
    <property type="entry name" value="Chelatase"/>
    <property type="match status" value="1"/>
</dbReference>
<dbReference type="InterPro" id="IPR002762">
    <property type="entry name" value="CbiX-like"/>
</dbReference>
<dbReference type="InterPro" id="IPR050963">
    <property type="entry name" value="Sirohydro_Cobaltochel/CbiX"/>
</dbReference>
<proteinExistence type="predicted"/>
<dbReference type="PANTHER" id="PTHR33542">
    <property type="entry name" value="SIROHYDROCHLORIN FERROCHELATASE, CHLOROPLASTIC"/>
    <property type="match status" value="1"/>
</dbReference>
<organism evidence="3 4">
    <name type="scientific">Glaciimonas soli</name>
    <dbReference type="NCBI Taxonomy" id="2590999"/>
    <lineage>
        <taxon>Bacteria</taxon>
        <taxon>Pseudomonadati</taxon>
        <taxon>Pseudomonadota</taxon>
        <taxon>Betaproteobacteria</taxon>
        <taxon>Burkholderiales</taxon>
        <taxon>Oxalobacteraceae</taxon>
        <taxon>Glaciimonas</taxon>
    </lineage>
</organism>
<evidence type="ECO:0000256" key="1">
    <source>
        <dbReference type="ARBA" id="ARBA00022723"/>
    </source>
</evidence>
<evidence type="ECO:0000313" key="4">
    <source>
        <dbReference type="Proteomes" id="UP000451565"/>
    </source>
</evidence>
<evidence type="ECO:0000256" key="2">
    <source>
        <dbReference type="ARBA" id="ARBA00023239"/>
    </source>
</evidence>
<dbReference type="GO" id="GO:0016829">
    <property type="term" value="F:lyase activity"/>
    <property type="evidence" value="ECO:0007669"/>
    <property type="project" value="UniProtKB-KW"/>
</dbReference>
<dbReference type="EMBL" id="WINI01000007">
    <property type="protein sequence ID" value="MQR01574.1"/>
    <property type="molecule type" value="Genomic_DNA"/>
</dbReference>
<keyword evidence="4" id="KW-1185">Reference proteome</keyword>
<dbReference type="Pfam" id="PF01903">
    <property type="entry name" value="CbiX"/>
    <property type="match status" value="1"/>
</dbReference>
<dbReference type="RefSeq" id="WP_153235184.1">
    <property type="nucleotide sequence ID" value="NZ_WINI01000007.1"/>
</dbReference>
<keyword evidence="1" id="KW-0479">Metal-binding</keyword>
<sequence length="125" mass="13797">MSVKTQQALILFAHGSRDAGWLAPFERLQKITQTQLPDVHVKLAFLELMEPRLPPLLADLAAMSIQEVSVVPVFLGQGGHVKRDLPVLIAQAQQQYPSMQIKVVEAVGEQVEVLQAIAQYCVKSL</sequence>
<name>A0A843YV46_9BURK</name>